<dbReference type="SUPFAM" id="SSF52833">
    <property type="entry name" value="Thioredoxin-like"/>
    <property type="match status" value="1"/>
</dbReference>
<comment type="caution">
    <text evidence="8">The sequence shown here is derived from an EMBL/GenBank/DDBJ whole genome shotgun (WGS) entry which is preliminary data.</text>
</comment>
<dbReference type="CDD" id="cd03013">
    <property type="entry name" value="PRX5_like"/>
    <property type="match status" value="1"/>
</dbReference>
<evidence type="ECO:0000256" key="4">
    <source>
        <dbReference type="ARBA" id="ARBA00023284"/>
    </source>
</evidence>
<dbReference type="GO" id="GO:0008379">
    <property type="term" value="F:thioredoxin peroxidase activity"/>
    <property type="evidence" value="ECO:0007669"/>
    <property type="project" value="InterPro"/>
</dbReference>
<dbReference type="InterPro" id="IPR037944">
    <property type="entry name" value="PRX5-like"/>
</dbReference>
<dbReference type="GO" id="GO:0042744">
    <property type="term" value="P:hydrogen peroxide catabolic process"/>
    <property type="evidence" value="ECO:0007669"/>
    <property type="project" value="TreeGrafter"/>
</dbReference>
<evidence type="ECO:0000313" key="9">
    <source>
        <dbReference type="Proteomes" id="UP000474758"/>
    </source>
</evidence>
<comment type="catalytic activity">
    <reaction evidence="6">
        <text>a hydroperoxide + 2 glutathione = an alcohol + glutathione disulfide + H2O</text>
        <dbReference type="Rhea" id="RHEA:62632"/>
        <dbReference type="ChEBI" id="CHEBI:15377"/>
        <dbReference type="ChEBI" id="CHEBI:30879"/>
        <dbReference type="ChEBI" id="CHEBI:35924"/>
        <dbReference type="ChEBI" id="CHEBI:57925"/>
        <dbReference type="ChEBI" id="CHEBI:58297"/>
        <dbReference type="EC" id="1.11.1.27"/>
    </reaction>
</comment>
<dbReference type="Pfam" id="PF08534">
    <property type="entry name" value="Redoxin"/>
    <property type="match status" value="1"/>
</dbReference>
<dbReference type="InterPro" id="IPR013766">
    <property type="entry name" value="Thioredoxin_domain"/>
</dbReference>
<keyword evidence="3 6" id="KW-0560">Oxidoreductase</keyword>
<evidence type="ECO:0000256" key="1">
    <source>
        <dbReference type="ARBA" id="ARBA00022559"/>
    </source>
</evidence>
<keyword evidence="4 6" id="KW-0676">Redox-active center</keyword>
<sequence length="162" mass="16743">MTISVGQPLPDATLIQMGPNGAESVSVHAKAKGRKVVIFAVPGAFTPTCHSAHVPSFIRTKDGFAAKGVDEIICISVNDPFVMKAWGESTGAANAGITMLADADSSFTKAMGLAFDAPPVGLLARSKRYALYAEDGVVKALHLEESPGTCEISGGEALLKAI</sequence>
<evidence type="ECO:0000256" key="3">
    <source>
        <dbReference type="ARBA" id="ARBA00023002"/>
    </source>
</evidence>
<gene>
    <name evidence="8" type="ORF">G5V65_04735</name>
</gene>
<evidence type="ECO:0000256" key="6">
    <source>
        <dbReference type="RuleBase" id="RU366011"/>
    </source>
</evidence>
<dbReference type="GO" id="GO:0005737">
    <property type="term" value="C:cytoplasm"/>
    <property type="evidence" value="ECO:0007669"/>
    <property type="project" value="TreeGrafter"/>
</dbReference>
<dbReference type="Proteomes" id="UP000474758">
    <property type="component" value="Unassembled WGS sequence"/>
</dbReference>
<dbReference type="InterPro" id="IPR036249">
    <property type="entry name" value="Thioredoxin-like_sf"/>
</dbReference>
<accession>A0A6M1TVW1</accession>
<dbReference type="EC" id="1.11.1.27" evidence="6"/>
<dbReference type="GO" id="GO:0045454">
    <property type="term" value="P:cell redox homeostasis"/>
    <property type="evidence" value="ECO:0007669"/>
    <property type="project" value="TreeGrafter"/>
</dbReference>
<name>A0A6M1TVW1_9RHOB</name>
<dbReference type="FunFam" id="3.40.30.10:FF:000020">
    <property type="entry name" value="Peroxiredoxin"/>
    <property type="match status" value="1"/>
</dbReference>
<dbReference type="Gene3D" id="3.40.30.10">
    <property type="entry name" value="Glutaredoxin"/>
    <property type="match status" value="1"/>
</dbReference>
<comment type="function">
    <text evidence="6">Thiol-specific peroxidase that catalyzes the reduction of hydrogen peroxide and organic hydroperoxides to water and alcohols, respectively. Plays a role in cell protection against oxidative stress by detoxifying peroxides.</text>
</comment>
<protein>
    <recommendedName>
        <fullName evidence="6">Glutathione-dependent peroxiredoxin</fullName>
        <ecNumber evidence="6">1.11.1.27</ecNumber>
    </recommendedName>
</protein>
<dbReference type="GO" id="GO:0034599">
    <property type="term" value="P:cellular response to oxidative stress"/>
    <property type="evidence" value="ECO:0007669"/>
    <property type="project" value="InterPro"/>
</dbReference>
<proteinExistence type="inferred from homology"/>
<dbReference type="InterPro" id="IPR013740">
    <property type="entry name" value="Redoxin"/>
</dbReference>
<feature type="domain" description="Thioredoxin" evidence="7">
    <location>
        <begin position="3"/>
        <end position="162"/>
    </location>
</feature>
<dbReference type="AlphaFoldDB" id="A0A6M1TVW1"/>
<keyword evidence="9" id="KW-1185">Reference proteome</keyword>
<evidence type="ECO:0000256" key="5">
    <source>
        <dbReference type="PIRSR" id="PIRSR637944-1"/>
    </source>
</evidence>
<keyword evidence="2 6" id="KW-0049">Antioxidant</keyword>
<dbReference type="EMBL" id="JAALFE010000003">
    <property type="protein sequence ID" value="NGQ90192.1"/>
    <property type="molecule type" value="Genomic_DNA"/>
</dbReference>
<organism evidence="8 9">
    <name type="scientific">Paragemmobacter kunshanensis</name>
    <dbReference type="NCBI Taxonomy" id="2583234"/>
    <lineage>
        <taxon>Bacteria</taxon>
        <taxon>Pseudomonadati</taxon>
        <taxon>Pseudomonadota</taxon>
        <taxon>Alphaproteobacteria</taxon>
        <taxon>Rhodobacterales</taxon>
        <taxon>Paracoccaceae</taxon>
        <taxon>Paragemmobacter</taxon>
    </lineage>
</organism>
<dbReference type="PANTHER" id="PTHR10430">
    <property type="entry name" value="PEROXIREDOXIN"/>
    <property type="match status" value="1"/>
</dbReference>
<dbReference type="PROSITE" id="PS51352">
    <property type="entry name" value="THIOREDOXIN_2"/>
    <property type="match status" value="1"/>
</dbReference>
<dbReference type="PANTHER" id="PTHR10430:SF16">
    <property type="entry name" value="PEROXIREDOXIN-5, MITOCHONDRIAL"/>
    <property type="match status" value="1"/>
</dbReference>
<dbReference type="RefSeq" id="WP_165047438.1">
    <property type="nucleotide sequence ID" value="NZ_JAALFE010000003.1"/>
</dbReference>
<evidence type="ECO:0000256" key="2">
    <source>
        <dbReference type="ARBA" id="ARBA00022862"/>
    </source>
</evidence>
<reference evidence="8 9" key="1">
    <citation type="submission" date="2020-02" db="EMBL/GenBank/DDBJ databases">
        <title>Rhodobacter translucens sp. nov., a novel bacterium isolated from activated sludge.</title>
        <authorList>
            <person name="Liu J."/>
        </authorList>
    </citation>
    <scope>NUCLEOTIDE SEQUENCE [LARGE SCALE GENOMIC DNA]</scope>
    <source>
        <strain evidence="8 9">HX-7-19</strain>
    </source>
</reference>
<keyword evidence="1 6" id="KW-0575">Peroxidase</keyword>
<comment type="similarity">
    <text evidence="6">Belongs to the peroxiredoxin family. Prx5 subfamily.</text>
</comment>
<evidence type="ECO:0000313" key="8">
    <source>
        <dbReference type="EMBL" id="NGQ90192.1"/>
    </source>
</evidence>
<feature type="active site" description="Cysteine sulfenic acid (-SOH) intermediate" evidence="5">
    <location>
        <position position="49"/>
    </location>
</feature>
<evidence type="ECO:0000259" key="7">
    <source>
        <dbReference type="PROSITE" id="PS51352"/>
    </source>
</evidence>